<dbReference type="STRING" id="70415.A0A5S6QBB6"/>
<dbReference type="AlphaFoldDB" id="A0A5S6QBB6"/>
<evidence type="ECO:0000313" key="2">
    <source>
        <dbReference type="WBParaSite" id="TMUE_1000004493.1"/>
    </source>
</evidence>
<keyword evidence="1" id="KW-1185">Reference proteome</keyword>
<proteinExistence type="predicted"/>
<organism evidence="1 2">
    <name type="scientific">Trichuris muris</name>
    <name type="common">Mouse whipworm</name>
    <dbReference type="NCBI Taxonomy" id="70415"/>
    <lineage>
        <taxon>Eukaryota</taxon>
        <taxon>Metazoa</taxon>
        <taxon>Ecdysozoa</taxon>
        <taxon>Nematoda</taxon>
        <taxon>Enoplea</taxon>
        <taxon>Dorylaimia</taxon>
        <taxon>Trichinellida</taxon>
        <taxon>Trichuridae</taxon>
        <taxon>Trichuris</taxon>
    </lineage>
</organism>
<accession>A0A5S6QBB6</accession>
<name>A0A5S6QBB6_TRIMR</name>
<reference evidence="2" key="1">
    <citation type="submission" date="2019-12" db="UniProtKB">
        <authorList>
            <consortium name="WormBaseParasite"/>
        </authorList>
    </citation>
    <scope>IDENTIFICATION</scope>
</reference>
<sequence>MTDLELGAINASKSEFPDSRNTVCFFHLSQCVWKEIQTTGLAALYGNDEGFSLKMRHLSALAVLPANEIPHALRELKVHLPDEVREVIN</sequence>
<evidence type="ECO:0000313" key="1">
    <source>
        <dbReference type="Proteomes" id="UP000046395"/>
    </source>
</evidence>
<dbReference type="WBParaSite" id="TMUE_1000004493.1">
    <property type="protein sequence ID" value="TMUE_1000004493.1"/>
    <property type="gene ID" value="WBGene00295525"/>
</dbReference>
<protein>
    <submittedName>
        <fullName evidence="2">MULE transposase domain-containing protein</fullName>
    </submittedName>
</protein>
<dbReference type="Proteomes" id="UP000046395">
    <property type="component" value="Unassembled WGS sequence"/>
</dbReference>